<dbReference type="InterPro" id="IPR003715">
    <property type="entry name" value="Poly_export_N"/>
</dbReference>
<dbReference type="PANTHER" id="PTHR33619">
    <property type="entry name" value="POLYSACCHARIDE EXPORT PROTEIN GFCE-RELATED"/>
    <property type="match status" value="1"/>
</dbReference>
<dbReference type="InterPro" id="IPR019554">
    <property type="entry name" value="Soluble_ligand-bd"/>
</dbReference>
<sequence>MGHRTSRRRLSSLGMLGLTGMIFAPTGLWASVPQAVSPQTPWSGAPSVSAVPASGPPSSAPLPLSVTEVYNDLYVLGPGDGLQLTFTDPSAAAIGGPVVILPDGTSTLSLLGSVQLTGLTIGQATRWLTSLYSKQLVRPELILSLTSPRPVKVTIIGEVGRPGLYPLASFSTPVSAIQTAGGVTLNADIRKVLLRRLAGPDGSQKQTVLDLAQVFQVGNQRQNPILFDGDTIVIARTEELIPEEILQIGATNLAPATITVSVIGEVRSPGTLSVPANTPLAEAIFRAGGAENWRANKNDIQLVRLNRNGTTTREVFSYRDGIGVSKGLNPPLRDRDTIIVNRTFYAEALDVINQVIVPLSQAASSYYFFRDTFNGNRNNNFR</sequence>
<evidence type="ECO:0000259" key="2">
    <source>
        <dbReference type="Pfam" id="PF02563"/>
    </source>
</evidence>
<dbReference type="EMBL" id="JAYGHY010000003">
    <property type="protein sequence ID" value="MEA5441243.1"/>
    <property type="molecule type" value="Genomic_DNA"/>
</dbReference>
<name>A0ABU5SS33_9CYAN</name>
<dbReference type="RefSeq" id="WP_323355394.1">
    <property type="nucleotide sequence ID" value="NZ_JAYGHY010000003.1"/>
</dbReference>
<organism evidence="4 5">
    <name type="scientific">Cyanobium gracile UHCC 0281</name>
    <dbReference type="NCBI Taxonomy" id="3110309"/>
    <lineage>
        <taxon>Bacteria</taxon>
        <taxon>Bacillati</taxon>
        <taxon>Cyanobacteriota</taxon>
        <taxon>Cyanophyceae</taxon>
        <taxon>Synechococcales</taxon>
        <taxon>Prochlorococcaceae</taxon>
        <taxon>Cyanobium</taxon>
    </lineage>
</organism>
<evidence type="ECO:0000259" key="3">
    <source>
        <dbReference type="Pfam" id="PF10531"/>
    </source>
</evidence>
<dbReference type="Pfam" id="PF02563">
    <property type="entry name" value="Poly_export"/>
    <property type="match status" value="1"/>
</dbReference>
<dbReference type="Gene3D" id="3.10.560.10">
    <property type="entry name" value="Outer membrane lipoprotein wza domain like"/>
    <property type="match status" value="2"/>
</dbReference>
<comment type="caution">
    <text evidence="4">The sequence shown here is derived from an EMBL/GenBank/DDBJ whole genome shotgun (WGS) entry which is preliminary data.</text>
</comment>
<gene>
    <name evidence="4" type="ORF">VB739_01595</name>
</gene>
<keyword evidence="1" id="KW-0732">Signal</keyword>
<evidence type="ECO:0000256" key="1">
    <source>
        <dbReference type="ARBA" id="ARBA00022729"/>
    </source>
</evidence>
<proteinExistence type="predicted"/>
<reference evidence="4 5" key="1">
    <citation type="submission" date="2023-12" db="EMBL/GenBank/DDBJ databases">
        <title>Baltic Sea Cyanobacteria.</title>
        <authorList>
            <person name="Delbaje E."/>
            <person name="Fewer D.P."/>
            <person name="Shishido T.K."/>
        </authorList>
    </citation>
    <scope>NUCLEOTIDE SEQUENCE [LARGE SCALE GENOMIC DNA]</scope>
    <source>
        <strain evidence="4 5">UHCC 0281</strain>
    </source>
</reference>
<keyword evidence="5" id="KW-1185">Reference proteome</keyword>
<feature type="domain" description="Polysaccharide export protein N-terminal" evidence="2">
    <location>
        <begin position="73"/>
        <end position="144"/>
    </location>
</feature>
<evidence type="ECO:0000313" key="4">
    <source>
        <dbReference type="EMBL" id="MEA5441243.1"/>
    </source>
</evidence>
<feature type="domain" description="Soluble ligand binding" evidence="3">
    <location>
        <begin position="152"/>
        <end position="202"/>
    </location>
</feature>
<accession>A0ABU5SS33</accession>
<evidence type="ECO:0000313" key="5">
    <source>
        <dbReference type="Proteomes" id="UP001302329"/>
    </source>
</evidence>
<dbReference type="PANTHER" id="PTHR33619:SF3">
    <property type="entry name" value="POLYSACCHARIDE EXPORT PROTEIN GFCE-RELATED"/>
    <property type="match status" value="1"/>
</dbReference>
<dbReference type="Pfam" id="PF10531">
    <property type="entry name" value="SLBB"/>
    <property type="match status" value="2"/>
</dbReference>
<dbReference type="Proteomes" id="UP001302329">
    <property type="component" value="Unassembled WGS sequence"/>
</dbReference>
<protein>
    <submittedName>
        <fullName evidence="4">Polysaccharide biosynthesis/export family protein</fullName>
    </submittedName>
</protein>
<dbReference type="InterPro" id="IPR049712">
    <property type="entry name" value="Poly_export"/>
</dbReference>
<feature type="domain" description="Soluble ligand binding" evidence="3">
    <location>
        <begin position="260"/>
        <end position="311"/>
    </location>
</feature>